<keyword evidence="7" id="KW-0999">Mitochondrion inner membrane</keyword>
<dbReference type="InterPro" id="IPR018108">
    <property type="entry name" value="MCP_transmembrane"/>
</dbReference>
<evidence type="ECO:0000256" key="12">
    <source>
        <dbReference type="PROSITE-ProRule" id="PRU00282"/>
    </source>
</evidence>
<keyword evidence="9 14" id="KW-1133">Transmembrane helix</keyword>
<organism evidence="16 17">
    <name type="scientific">Bifiguratus adelaidae</name>
    <dbReference type="NCBI Taxonomy" id="1938954"/>
    <lineage>
        <taxon>Eukaryota</taxon>
        <taxon>Fungi</taxon>
        <taxon>Fungi incertae sedis</taxon>
        <taxon>Mucoromycota</taxon>
        <taxon>Mucoromycotina</taxon>
        <taxon>Endogonomycetes</taxon>
        <taxon>Endogonales</taxon>
        <taxon>Endogonales incertae sedis</taxon>
        <taxon>Bifiguratus</taxon>
    </lineage>
</organism>
<feature type="transmembrane region" description="Helical" evidence="14">
    <location>
        <begin position="434"/>
        <end position="454"/>
    </location>
</feature>
<evidence type="ECO:0000256" key="7">
    <source>
        <dbReference type="ARBA" id="ARBA00022792"/>
    </source>
</evidence>
<evidence type="ECO:0000256" key="11">
    <source>
        <dbReference type="ARBA" id="ARBA00023136"/>
    </source>
</evidence>
<dbReference type="InterPro" id="IPR002067">
    <property type="entry name" value="MCP"/>
</dbReference>
<evidence type="ECO:0000313" key="17">
    <source>
        <dbReference type="Proteomes" id="UP000242875"/>
    </source>
</evidence>
<dbReference type="Gene3D" id="1.50.40.10">
    <property type="entry name" value="Mitochondrial carrier domain"/>
    <property type="match status" value="1"/>
</dbReference>
<dbReference type="FunFam" id="1.50.40.10:FF:000016">
    <property type="entry name" value="Solute carrier family 25 member 23"/>
    <property type="match status" value="1"/>
</dbReference>
<dbReference type="InterPro" id="IPR011992">
    <property type="entry name" value="EF-hand-dom_pair"/>
</dbReference>
<dbReference type="SUPFAM" id="SSF47473">
    <property type="entry name" value="EF-hand"/>
    <property type="match status" value="1"/>
</dbReference>
<keyword evidence="17" id="KW-1185">Reference proteome</keyword>
<keyword evidence="4 12" id="KW-0812">Transmembrane</keyword>
<evidence type="ECO:0000256" key="10">
    <source>
        <dbReference type="ARBA" id="ARBA00023128"/>
    </source>
</evidence>
<keyword evidence="10" id="KW-0496">Mitochondrion</keyword>
<name>A0A261Y1S0_9FUNG</name>
<keyword evidence="5" id="KW-0479">Metal-binding</keyword>
<evidence type="ECO:0000256" key="14">
    <source>
        <dbReference type="SAM" id="Phobius"/>
    </source>
</evidence>
<gene>
    <name evidence="16" type="ORF">BZG36_02699</name>
</gene>
<accession>A0A261Y1S0</accession>
<feature type="domain" description="EF-hand" evidence="15">
    <location>
        <begin position="130"/>
        <end position="165"/>
    </location>
</feature>
<evidence type="ECO:0000313" key="16">
    <source>
        <dbReference type="EMBL" id="OZJ04556.1"/>
    </source>
</evidence>
<evidence type="ECO:0000256" key="13">
    <source>
        <dbReference type="RuleBase" id="RU000488"/>
    </source>
</evidence>
<dbReference type="Proteomes" id="UP000242875">
    <property type="component" value="Unassembled WGS sequence"/>
</dbReference>
<comment type="similarity">
    <text evidence="2 13">Belongs to the mitochondrial carrier (TC 2.A.29) family.</text>
</comment>
<comment type="caution">
    <text evidence="16">The sequence shown here is derived from an EMBL/GenBank/DDBJ whole genome shotgun (WGS) entry which is preliminary data.</text>
</comment>
<dbReference type="GO" id="GO:0005743">
    <property type="term" value="C:mitochondrial inner membrane"/>
    <property type="evidence" value="ECO:0007669"/>
    <property type="project" value="UniProtKB-SubCell"/>
</dbReference>
<protein>
    <recommendedName>
        <fullName evidence="15">EF-hand domain-containing protein</fullName>
    </recommendedName>
</protein>
<feature type="repeat" description="Solcar" evidence="12">
    <location>
        <begin position="313"/>
        <end position="412"/>
    </location>
</feature>
<keyword evidence="8" id="KW-0106">Calcium</keyword>
<dbReference type="GO" id="GO:0005509">
    <property type="term" value="F:calcium ion binding"/>
    <property type="evidence" value="ECO:0007669"/>
    <property type="project" value="InterPro"/>
</dbReference>
<feature type="repeat" description="Solcar" evidence="12">
    <location>
        <begin position="197"/>
        <end position="300"/>
    </location>
</feature>
<keyword evidence="3 13" id="KW-0813">Transport</keyword>
<feature type="repeat" description="Solcar" evidence="12">
    <location>
        <begin position="431"/>
        <end position="509"/>
    </location>
</feature>
<evidence type="ECO:0000256" key="9">
    <source>
        <dbReference type="ARBA" id="ARBA00022989"/>
    </source>
</evidence>
<evidence type="ECO:0000256" key="1">
    <source>
        <dbReference type="ARBA" id="ARBA00004448"/>
    </source>
</evidence>
<evidence type="ECO:0000259" key="15">
    <source>
        <dbReference type="PROSITE" id="PS50222"/>
    </source>
</evidence>
<sequence>MSGNEVRETAPALAGSAAFFNNSEEERTRRMKRLFNSLTKDDAEVLDSDSILSGIQHMSHLPARGKYARELLERCDLSQDGQMTFEEFKVYITEKERELWELFKKVDTDGDGCLQPVELQRALSRAGIRVTEDDFGRFMDAMDMDQDGVIDFQEWRDFLLLLPKESDMVEIYRYYQISTQLTQDAEVFIPPNDETSRNALKFLTAGGIAGAVSRSATAPFDRLKVYLITHADEHVPHAARKGGKDVAVTKIPRGQMIAAIKCIYQAGGFQAFFIGNGLNVAKIVPESGVKFLTFETFKSIFAQTAGAEDKNSISVMARFAAGGLAGITSQLCIYPIETLKSRIQCSEPASIAAAMKASSLRRGRESLIATTARQMWRQKGFRAFWSGLPLGLIGVFPYQALDMGLYETLKVNYLQWRNQLDTYHGKPSEPPNVFVLWGCGMMSGSVGATSVYPLNMVRTRMQAQGTPGHPQTYTSALDCFRKTYRAEGVLGFYKGLVPTLMKVIYNGHF</sequence>
<dbReference type="GO" id="GO:0055085">
    <property type="term" value="P:transmembrane transport"/>
    <property type="evidence" value="ECO:0007669"/>
    <property type="project" value="InterPro"/>
</dbReference>
<keyword evidence="11 12" id="KW-0472">Membrane</keyword>
<dbReference type="PANTHER" id="PTHR24089">
    <property type="entry name" value="SOLUTE CARRIER FAMILY 25"/>
    <property type="match status" value="1"/>
</dbReference>
<evidence type="ECO:0000256" key="3">
    <source>
        <dbReference type="ARBA" id="ARBA00022448"/>
    </source>
</evidence>
<dbReference type="PROSITE" id="PS00018">
    <property type="entry name" value="EF_HAND_1"/>
    <property type="match status" value="2"/>
</dbReference>
<dbReference type="EMBL" id="MVBO01000036">
    <property type="protein sequence ID" value="OZJ04556.1"/>
    <property type="molecule type" value="Genomic_DNA"/>
</dbReference>
<dbReference type="InterPro" id="IPR018247">
    <property type="entry name" value="EF_Hand_1_Ca_BS"/>
</dbReference>
<dbReference type="Pfam" id="PF00153">
    <property type="entry name" value="Mito_carr"/>
    <property type="match status" value="3"/>
</dbReference>
<dbReference type="AlphaFoldDB" id="A0A261Y1S0"/>
<dbReference type="SMART" id="SM00054">
    <property type="entry name" value="EFh"/>
    <property type="match status" value="3"/>
</dbReference>
<proteinExistence type="inferred from homology"/>
<feature type="transmembrane region" description="Helical" evidence="14">
    <location>
        <begin position="383"/>
        <end position="401"/>
    </location>
</feature>
<dbReference type="PRINTS" id="PR00926">
    <property type="entry name" value="MITOCARRIER"/>
</dbReference>
<evidence type="ECO:0000256" key="2">
    <source>
        <dbReference type="ARBA" id="ARBA00006375"/>
    </source>
</evidence>
<evidence type="ECO:0000256" key="5">
    <source>
        <dbReference type="ARBA" id="ARBA00022723"/>
    </source>
</evidence>
<dbReference type="Pfam" id="PF13499">
    <property type="entry name" value="EF-hand_7"/>
    <property type="match status" value="1"/>
</dbReference>
<dbReference type="SUPFAM" id="SSF103506">
    <property type="entry name" value="Mitochondrial carrier"/>
    <property type="match status" value="1"/>
</dbReference>
<reference evidence="16 17" key="1">
    <citation type="journal article" date="2017" name="Mycologia">
        <title>Bifiguratus adelaidae, gen. et sp. nov., a new member of Mucoromycotina in endophytic and soil-dwelling habitats.</title>
        <authorList>
            <person name="Torres-Cruz T.J."/>
            <person name="Billingsley Tobias T.L."/>
            <person name="Almatruk M."/>
            <person name="Hesse C."/>
            <person name="Kuske C.R."/>
            <person name="Desiro A."/>
            <person name="Benucci G.M."/>
            <person name="Bonito G."/>
            <person name="Stajich J.E."/>
            <person name="Dunlap C."/>
            <person name="Arnold A.E."/>
            <person name="Porras-Alfaro A."/>
        </authorList>
    </citation>
    <scope>NUCLEOTIDE SEQUENCE [LARGE SCALE GENOMIC DNA]</scope>
    <source>
        <strain evidence="16 17">AZ0501</strain>
    </source>
</reference>
<comment type="subcellular location">
    <subcellularLocation>
        <location evidence="1">Mitochondrion inner membrane</location>
        <topology evidence="1">Multi-pass membrane protein</topology>
    </subcellularLocation>
</comment>
<evidence type="ECO:0000256" key="4">
    <source>
        <dbReference type="ARBA" id="ARBA00022692"/>
    </source>
</evidence>
<dbReference type="Gene3D" id="1.10.238.10">
    <property type="entry name" value="EF-hand"/>
    <property type="match status" value="1"/>
</dbReference>
<dbReference type="InterPro" id="IPR002048">
    <property type="entry name" value="EF_hand_dom"/>
</dbReference>
<evidence type="ECO:0000256" key="8">
    <source>
        <dbReference type="ARBA" id="ARBA00022837"/>
    </source>
</evidence>
<dbReference type="PROSITE" id="PS50222">
    <property type="entry name" value="EF_HAND_2"/>
    <property type="match status" value="2"/>
</dbReference>
<dbReference type="InterPro" id="IPR023395">
    <property type="entry name" value="MCP_dom_sf"/>
</dbReference>
<feature type="domain" description="EF-hand" evidence="15">
    <location>
        <begin position="94"/>
        <end position="129"/>
    </location>
</feature>
<dbReference type="PROSITE" id="PS50920">
    <property type="entry name" value="SOLCAR"/>
    <property type="match status" value="3"/>
</dbReference>
<dbReference type="OrthoDB" id="270584at2759"/>
<evidence type="ECO:0000256" key="6">
    <source>
        <dbReference type="ARBA" id="ARBA00022737"/>
    </source>
</evidence>
<dbReference type="CDD" id="cd00051">
    <property type="entry name" value="EFh"/>
    <property type="match status" value="1"/>
</dbReference>
<keyword evidence="6" id="KW-0677">Repeat</keyword>